<comment type="caution">
    <text evidence="2">The sequence shown here is derived from an EMBL/GenBank/DDBJ whole genome shotgun (WGS) entry which is preliminary data.</text>
</comment>
<accession>A0A4Y2NJZ7</accession>
<reference evidence="2 3" key="1">
    <citation type="journal article" date="2019" name="Sci. Rep.">
        <title>Orb-weaving spider Araneus ventricosus genome elucidates the spidroin gene catalogue.</title>
        <authorList>
            <person name="Kono N."/>
            <person name="Nakamura H."/>
            <person name="Ohtoshi R."/>
            <person name="Moran D.A.P."/>
            <person name="Shinohara A."/>
            <person name="Yoshida Y."/>
            <person name="Fujiwara M."/>
            <person name="Mori M."/>
            <person name="Tomita M."/>
            <person name="Arakawa K."/>
        </authorList>
    </citation>
    <scope>NUCLEOTIDE SEQUENCE [LARGE SCALE GENOMIC DNA]</scope>
</reference>
<name>A0A4Y2NJZ7_ARAVE</name>
<dbReference type="EMBL" id="BGPR01009307">
    <property type="protein sequence ID" value="GBN39193.1"/>
    <property type="molecule type" value="Genomic_DNA"/>
</dbReference>
<evidence type="ECO:0000313" key="3">
    <source>
        <dbReference type="Proteomes" id="UP000499080"/>
    </source>
</evidence>
<evidence type="ECO:0000313" key="2">
    <source>
        <dbReference type="EMBL" id="GBN39193.1"/>
    </source>
</evidence>
<gene>
    <name evidence="2" type="ORF">AVEN_62232_1</name>
</gene>
<organism evidence="2 3">
    <name type="scientific">Araneus ventricosus</name>
    <name type="common">Orbweaver spider</name>
    <name type="synonym">Epeira ventricosa</name>
    <dbReference type="NCBI Taxonomy" id="182803"/>
    <lineage>
        <taxon>Eukaryota</taxon>
        <taxon>Metazoa</taxon>
        <taxon>Ecdysozoa</taxon>
        <taxon>Arthropoda</taxon>
        <taxon>Chelicerata</taxon>
        <taxon>Arachnida</taxon>
        <taxon>Araneae</taxon>
        <taxon>Araneomorphae</taxon>
        <taxon>Entelegynae</taxon>
        <taxon>Araneoidea</taxon>
        <taxon>Araneidae</taxon>
        <taxon>Araneus</taxon>
    </lineage>
</organism>
<keyword evidence="3" id="KW-1185">Reference proteome</keyword>
<protein>
    <recommendedName>
        <fullName evidence="4">DUF4817 domain-containing protein</fullName>
    </recommendedName>
</protein>
<sequence>MPIPHQLFCGNHRIGPITAKGLREIVMKFEKIGSLSFLPGRKRKPGSAEILVSVVQVEENRELGRLLKFLGEVETDEDSDFNDEDNGPEGVLEENCSDHENFSEHDTESEEGGRHCFSTYQ</sequence>
<feature type="compositionally biased region" description="Acidic residues" evidence="1">
    <location>
        <begin position="76"/>
        <end position="87"/>
    </location>
</feature>
<evidence type="ECO:0008006" key="4">
    <source>
        <dbReference type="Google" id="ProtNLM"/>
    </source>
</evidence>
<dbReference type="AlphaFoldDB" id="A0A4Y2NJZ7"/>
<evidence type="ECO:0000256" key="1">
    <source>
        <dbReference type="SAM" id="MobiDB-lite"/>
    </source>
</evidence>
<proteinExistence type="predicted"/>
<feature type="region of interest" description="Disordered" evidence="1">
    <location>
        <begin position="76"/>
        <end position="121"/>
    </location>
</feature>
<dbReference type="Proteomes" id="UP000499080">
    <property type="component" value="Unassembled WGS sequence"/>
</dbReference>
<feature type="compositionally biased region" description="Basic and acidic residues" evidence="1">
    <location>
        <begin position="96"/>
        <end position="114"/>
    </location>
</feature>